<keyword evidence="2" id="KW-1185">Reference proteome</keyword>
<dbReference type="InterPro" id="IPR032675">
    <property type="entry name" value="LRR_dom_sf"/>
</dbReference>
<protein>
    <submittedName>
        <fullName evidence="1">Uncharacterized protein</fullName>
    </submittedName>
</protein>
<name>A0A9P7RPV8_9AGAR</name>
<accession>A0A9P7RPV8</accession>
<dbReference type="EMBL" id="CM032189">
    <property type="protein sequence ID" value="KAG7087641.1"/>
    <property type="molecule type" value="Genomic_DNA"/>
</dbReference>
<proteinExistence type="predicted"/>
<evidence type="ECO:0000313" key="2">
    <source>
        <dbReference type="Proteomes" id="UP001049176"/>
    </source>
</evidence>
<comment type="caution">
    <text evidence="1">The sequence shown here is derived from an EMBL/GenBank/DDBJ whole genome shotgun (WGS) entry which is preliminary data.</text>
</comment>
<dbReference type="Gene3D" id="3.80.10.10">
    <property type="entry name" value="Ribonuclease Inhibitor"/>
    <property type="match status" value="1"/>
</dbReference>
<gene>
    <name evidence="1" type="ORF">E1B28_013589</name>
</gene>
<sequence>MPTLPFELQTLILLHLRDSSSNFRGYSSILTVCALVCRAWVSSSRSALFHRFVLDDNSVGEFLQLYDHPLETFSLARVTQFEYQQCEVRNRDYLQDPTSSCDTLNKVLKWRSSDGKRDLSTMLSVTERMELGYFGWDTLDGKGKRRLAECFSSIQHLKLYGTEFESGDALQSFIKSFSALGSLHLDDVVLMAGSRAPVGKQTETWSHDDIPINLHTIVLEQMSRRDGTDVVESLTPCPSLRNFSYHHYFDVNGLTTSRTTAIGKLLASAAQTLEQLTVTVWRQGEESQIENAFRAIDISLNPNLRRINLSVQSSAYLIPFLERFTLAITKANGHGSYTPEPEEPCLHSLHIEHLPKLDINWERLDNTLQHPIFSALREINCEMKFRDRCRDSYGDTKSLLTISEEVYKGVKDFRARLPQCDSRGILKVVVKYDQL</sequence>
<reference evidence="1" key="1">
    <citation type="journal article" date="2021" name="Genome Biol. Evol.">
        <title>The assembled and annotated genome of the fairy-ring fungus Marasmius oreades.</title>
        <authorList>
            <person name="Hiltunen M."/>
            <person name="Ament-Velasquez S.L."/>
            <person name="Johannesson H."/>
        </authorList>
    </citation>
    <scope>NUCLEOTIDE SEQUENCE</scope>
    <source>
        <strain evidence="1">03SP1</strain>
    </source>
</reference>
<dbReference type="KEGG" id="more:E1B28_013589"/>
<evidence type="ECO:0000313" key="1">
    <source>
        <dbReference type="EMBL" id="KAG7087641.1"/>
    </source>
</evidence>
<dbReference type="GeneID" id="66082664"/>
<dbReference type="Proteomes" id="UP001049176">
    <property type="component" value="Chromosome 9"/>
</dbReference>
<organism evidence="1 2">
    <name type="scientific">Marasmius oreades</name>
    <name type="common">fairy-ring Marasmius</name>
    <dbReference type="NCBI Taxonomy" id="181124"/>
    <lineage>
        <taxon>Eukaryota</taxon>
        <taxon>Fungi</taxon>
        <taxon>Dikarya</taxon>
        <taxon>Basidiomycota</taxon>
        <taxon>Agaricomycotina</taxon>
        <taxon>Agaricomycetes</taxon>
        <taxon>Agaricomycetidae</taxon>
        <taxon>Agaricales</taxon>
        <taxon>Marasmiineae</taxon>
        <taxon>Marasmiaceae</taxon>
        <taxon>Marasmius</taxon>
    </lineage>
</organism>
<dbReference type="RefSeq" id="XP_043004112.1">
    <property type="nucleotide sequence ID" value="XM_043158757.1"/>
</dbReference>
<dbReference type="OrthoDB" id="2788229at2759"/>
<dbReference type="AlphaFoldDB" id="A0A9P7RPV8"/>